<evidence type="ECO:0000256" key="8">
    <source>
        <dbReference type="ARBA" id="ARBA00022746"/>
    </source>
</evidence>
<dbReference type="SUPFAM" id="SSF48576">
    <property type="entry name" value="Terpenoid synthases"/>
    <property type="match status" value="1"/>
</dbReference>
<evidence type="ECO:0000256" key="11">
    <source>
        <dbReference type="RuleBase" id="RU004466"/>
    </source>
</evidence>
<dbReference type="Gene3D" id="1.10.600.10">
    <property type="entry name" value="Farnesyl Diphosphate Synthase"/>
    <property type="match status" value="1"/>
</dbReference>
<comment type="cofactor">
    <cofactor evidence="1">
        <name>Mg(2+)</name>
        <dbReference type="ChEBI" id="CHEBI:18420"/>
    </cofactor>
</comment>
<keyword evidence="8" id="KW-0125">Carotenoid biosynthesis</keyword>
<protein>
    <recommendedName>
        <fullName evidence="14">Geranylgeranyl diphosphate synthase</fullName>
    </recommendedName>
</protein>
<comment type="similarity">
    <text evidence="5 11">Belongs to the FPP/GGPP synthase family.</text>
</comment>
<evidence type="ECO:0000256" key="2">
    <source>
        <dbReference type="ARBA" id="ARBA00004932"/>
    </source>
</evidence>
<evidence type="ECO:0000256" key="5">
    <source>
        <dbReference type="ARBA" id="ARBA00006706"/>
    </source>
</evidence>
<comment type="pathway">
    <text evidence="4">Isoprenoid biosynthesis; geranylgeranyl diphosphate biosynthesis; geranylgeranyl diphosphate from farnesyl diphosphate and isopentenyl diphosphate: step 1/1.</text>
</comment>
<comment type="caution">
    <text evidence="12">The sequence shown here is derived from an EMBL/GenBank/DDBJ whole genome shotgun (WGS) entry which is preliminary data.</text>
</comment>
<evidence type="ECO:0000256" key="9">
    <source>
        <dbReference type="ARBA" id="ARBA00022842"/>
    </source>
</evidence>
<evidence type="ECO:0000313" key="13">
    <source>
        <dbReference type="Proteomes" id="UP000827721"/>
    </source>
</evidence>
<dbReference type="Proteomes" id="UP000827721">
    <property type="component" value="Unassembled WGS sequence"/>
</dbReference>
<dbReference type="InterPro" id="IPR008949">
    <property type="entry name" value="Isoprenoid_synthase_dom_sf"/>
</dbReference>
<dbReference type="Pfam" id="PF00348">
    <property type="entry name" value="polyprenyl_synt"/>
    <property type="match status" value="1"/>
</dbReference>
<keyword evidence="9" id="KW-0460">Magnesium</keyword>
<keyword evidence="6 11" id="KW-0808">Transferase</keyword>
<dbReference type="InterPro" id="IPR033749">
    <property type="entry name" value="Polyprenyl_synt_CS"/>
</dbReference>
<dbReference type="PROSITE" id="PS00444">
    <property type="entry name" value="POLYPRENYL_SYNTHASE_2"/>
    <property type="match status" value="1"/>
</dbReference>
<name>A0ABQ8HEE2_9ROSI</name>
<comment type="pathway">
    <text evidence="2">Isoprenoid biosynthesis; geranyl diphosphate biosynthesis; geranyl diphosphate from dimethylallyl diphosphate and isopentenyl diphosphate: step 1/1.</text>
</comment>
<accession>A0ABQ8HEE2</accession>
<evidence type="ECO:0000256" key="6">
    <source>
        <dbReference type="ARBA" id="ARBA00022679"/>
    </source>
</evidence>
<sequence>MASAAFLKNPINALQSHTRIPFGHPKLVPTKFHAILVGNSSLMQPFVAKTLTIKSQNNPSPEFKLEEYRTKKIKLINKALDEAVPLQHPTKLHEAMRYTLLAGGKRLISTLCIASCELVGGDESLAMPTVCAFEMIFTAGMIHDDFPDMDNCDIRRGKPTNHKVYGETTSILACNGLLCLAIEHIATNTENVSLDRVVRAITEVCSAAGAKGSTAGQFADVNSEGQEVSLSELEFIHKHKTGKFVEAALVCGIVLGGGNEVEIERLRKFGKKVGLAYQVWDDILDINGFTEKLGKKVGNDLLRNKATYPKLMGMDESKKFATQLVAQAKEELSYFDSTMAAPLYHLADFIVSRML</sequence>
<dbReference type="NCBIfam" id="NF045485">
    <property type="entry name" value="FPPsyn"/>
    <property type="match status" value="1"/>
</dbReference>
<keyword evidence="7" id="KW-0479">Metal-binding</keyword>
<evidence type="ECO:0000256" key="3">
    <source>
        <dbReference type="ARBA" id="ARBA00005035"/>
    </source>
</evidence>
<dbReference type="PROSITE" id="PS00723">
    <property type="entry name" value="POLYPRENYL_SYNTHASE_1"/>
    <property type="match status" value="1"/>
</dbReference>
<keyword evidence="10" id="KW-0414">Isoprene biosynthesis</keyword>
<evidence type="ECO:0000313" key="12">
    <source>
        <dbReference type="EMBL" id="KAH7556981.1"/>
    </source>
</evidence>
<dbReference type="PANTHER" id="PTHR43281">
    <property type="entry name" value="FARNESYL DIPHOSPHATE SYNTHASE"/>
    <property type="match status" value="1"/>
</dbReference>
<organism evidence="12 13">
    <name type="scientific">Xanthoceras sorbifolium</name>
    <dbReference type="NCBI Taxonomy" id="99658"/>
    <lineage>
        <taxon>Eukaryota</taxon>
        <taxon>Viridiplantae</taxon>
        <taxon>Streptophyta</taxon>
        <taxon>Embryophyta</taxon>
        <taxon>Tracheophyta</taxon>
        <taxon>Spermatophyta</taxon>
        <taxon>Magnoliopsida</taxon>
        <taxon>eudicotyledons</taxon>
        <taxon>Gunneridae</taxon>
        <taxon>Pentapetalae</taxon>
        <taxon>rosids</taxon>
        <taxon>malvids</taxon>
        <taxon>Sapindales</taxon>
        <taxon>Sapindaceae</taxon>
        <taxon>Xanthoceroideae</taxon>
        <taxon>Xanthoceras</taxon>
    </lineage>
</organism>
<gene>
    <name evidence="12" type="ORF">JRO89_XS11G0023400</name>
</gene>
<comment type="pathway">
    <text evidence="3">Isoprenoid biosynthesis; farnesyl diphosphate biosynthesis; farnesyl diphosphate from geranyl diphosphate and isopentenyl diphosphate: step 1/1.</text>
</comment>
<evidence type="ECO:0000256" key="1">
    <source>
        <dbReference type="ARBA" id="ARBA00001946"/>
    </source>
</evidence>
<evidence type="ECO:0000256" key="7">
    <source>
        <dbReference type="ARBA" id="ARBA00022723"/>
    </source>
</evidence>
<dbReference type="SFLD" id="SFLDS00005">
    <property type="entry name" value="Isoprenoid_Synthase_Type_I"/>
    <property type="match status" value="1"/>
</dbReference>
<evidence type="ECO:0000256" key="4">
    <source>
        <dbReference type="ARBA" id="ARBA00005221"/>
    </source>
</evidence>
<evidence type="ECO:0000256" key="10">
    <source>
        <dbReference type="ARBA" id="ARBA00023229"/>
    </source>
</evidence>
<dbReference type="PANTHER" id="PTHR43281:SF1">
    <property type="entry name" value="FARNESYL DIPHOSPHATE SYNTHASE"/>
    <property type="match status" value="1"/>
</dbReference>
<evidence type="ECO:0008006" key="14">
    <source>
        <dbReference type="Google" id="ProtNLM"/>
    </source>
</evidence>
<keyword evidence="13" id="KW-1185">Reference proteome</keyword>
<proteinExistence type="inferred from homology"/>
<dbReference type="InterPro" id="IPR000092">
    <property type="entry name" value="Polyprenyl_synt"/>
</dbReference>
<dbReference type="CDD" id="cd00685">
    <property type="entry name" value="Trans_IPPS_HT"/>
    <property type="match status" value="1"/>
</dbReference>
<dbReference type="EMBL" id="JAFEMO010000011">
    <property type="protein sequence ID" value="KAH7556981.1"/>
    <property type="molecule type" value="Genomic_DNA"/>
</dbReference>
<dbReference type="SFLD" id="SFLDG01017">
    <property type="entry name" value="Polyprenyl_Transferase_Like"/>
    <property type="match status" value="1"/>
</dbReference>
<dbReference type="InterPro" id="IPR053378">
    <property type="entry name" value="Prenyl_diphosphate_synthase"/>
</dbReference>
<reference evidence="12 13" key="1">
    <citation type="submission" date="2021-02" db="EMBL/GenBank/DDBJ databases">
        <title>Plant Genome Project.</title>
        <authorList>
            <person name="Zhang R.-G."/>
        </authorList>
    </citation>
    <scope>NUCLEOTIDE SEQUENCE [LARGE SCALE GENOMIC DNA]</scope>
    <source>
        <tissue evidence="12">Leaves</tissue>
    </source>
</reference>